<sequence length="727" mass="75339">MFIACDELYVAFKDCGPRYRRRCERVMAILMSGLEHVVLATLENKALLPNELNSALGLALGIATNVVIDYYAFDVVWDRCSAILQALMRKELDLLRQNFFKSICSILTALGEREDGIEEKLMQVVRLALGDPSPEEADELDALGASPSDRSEVHPWLAVPPWLVVGAVPPAGCGEELESEGSVDAAAGSDGSYVTPRETDNRQYSSDCGSEYGSECGSGRGAAGLSHPTAATSGAAAAAPTGVPLYESLKLADDPKIKFTLRDKIQNSIGILQEMQMLQLVTLHYTPQMLTGTEALSRVAPEDVAKALDRESAAEEEGCGGELEGRSVLGLVLEGQERLAVVENIAAHPRVQGVPVPGVDKEPQGVRDARAHAGEQVRHGGRRQGRRGAAAGGQRRPLGAGHSAALPAGERGRGGERGRRGGWPLPGVADLPHDALDGGADGSAGLRDRQAASEEAQAAAGGGGAVPGVHQRRQVRLLRALRQRALFAGRQHGRPAGGGLLAVGGGGGALLRSPHLPRRARDAHPEHAAAPRRHDRARECAGGQPLQRGAALRVRRRGGGARHVRPGPERGAAADCAAAAQRRGLLPLRAAAARGAGRPVAAQQCGRGPHARGAVQALLRRPLRAPGALLEQQGVRDRGAGGAAGGGVDSDAAERVAVRAGVPSPAPVPQAGAQAAARLAGDAVPARAAGVGEQARDPLHAADPVAVPGGDGRAGVAGAGVTWRLTF</sequence>
<gene>
    <name evidence="2" type="ORF">BcabD6B2_24060</name>
</gene>
<feature type="region of interest" description="Disordered" evidence="1">
    <location>
        <begin position="371"/>
        <end position="467"/>
    </location>
</feature>
<accession>A0AAV4LS23</accession>
<feature type="compositionally biased region" description="Low complexity" evidence="1">
    <location>
        <begin position="387"/>
        <end position="401"/>
    </location>
</feature>
<evidence type="ECO:0000256" key="1">
    <source>
        <dbReference type="SAM" id="MobiDB-lite"/>
    </source>
</evidence>
<dbReference type="Proteomes" id="UP001497744">
    <property type="component" value="Unassembled WGS sequence"/>
</dbReference>
<feature type="region of interest" description="Disordered" evidence="1">
    <location>
        <begin position="175"/>
        <end position="228"/>
    </location>
</feature>
<dbReference type="EMBL" id="BPLF01000002">
    <property type="protein sequence ID" value="GIX62971.1"/>
    <property type="molecule type" value="Genomic_DNA"/>
</dbReference>
<evidence type="ECO:0000313" key="3">
    <source>
        <dbReference type="Proteomes" id="UP001497744"/>
    </source>
</evidence>
<protein>
    <submittedName>
        <fullName evidence="2">Uncharacterized protein</fullName>
    </submittedName>
</protein>
<dbReference type="GeneID" id="94194452"/>
<dbReference type="AlphaFoldDB" id="A0AAV4LS23"/>
<feature type="compositionally biased region" description="Basic and acidic residues" evidence="1">
    <location>
        <begin position="410"/>
        <end position="419"/>
    </location>
</feature>
<dbReference type="RefSeq" id="XP_067715040.1">
    <property type="nucleotide sequence ID" value="XM_067858939.1"/>
</dbReference>
<organism evidence="2 3">
    <name type="scientific">Babesia caballi</name>
    <dbReference type="NCBI Taxonomy" id="5871"/>
    <lineage>
        <taxon>Eukaryota</taxon>
        <taxon>Sar</taxon>
        <taxon>Alveolata</taxon>
        <taxon>Apicomplexa</taxon>
        <taxon>Aconoidasida</taxon>
        <taxon>Piroplasmida</taxon>
        <taxon>Babesiidae</taxon>
        <taxon>Babesia</taxon>
    </lineage>
</organism>
<proteinExistence type="predicted"/>
<feature type="region of interest" description="Disordered" evidence="1">
    <location>
        <begin position="688"/>
        <end position="713"/>
    </location>
</feature>
<name>A0AAV4LS23_BABCB</name>
<reference evidence="2 3" key="1">
    <citation type="submission" date="2021-06" db="EMBL/GenBank/DDBJ databases">
        <title>Genome sequence of Babesia caballi.</title>
        <authorList>
            <person name="Yamagishi J."/>
            <person name="Kidaka T."/>
            <person name="Ochi A."/>
        </authorList>
    </citation>
    <scope>NUCLEOTIDE SEQUENCE [LARGE SCALE GENOMIC DNA]</scope>
    <source>
        <strain evidence="2">USDA-D6B2</strain>
    </source>
</reference>
<keyword evidence="3" id="KW-1185">Reference proteome</keyword>
<evidence type="ECO:0000313" key="2">
    <source>
        <dbReference type="EMBL" id="GIX62971.1"/>
    </source>
</evidence>
<feature type="compositionally biased region" description="Low complexity" evidence="1">
    <location>
        <begin position="204"/>
        <end position="215"/>
    </location>
</feature>
<comment type="caution">
    <text evidence="2">The sequence shown here is derived from an EMBL/GenBank/DDBJ whole genome shotgun (WGS) entry which is preliminary data.</text>
</comment>
<feature type="region of interest" description="Disordered" evidence="1">
    <location>
        <begin position="629"/>
        <end position="649"/>
    </location>
</feature>